<keyword evidence="2 10" id="KW-0963">Cytoplasm</keyword>
<reference evidence="13 14" key="1">
    <citation type="submission" date="2018-06" db="EMBL/GenBank/DDBJ databases">
        <authorList>
            <consortium name="Pathogen Informatics"/>
            <person name="Doyle S."/>
        </authorList>
    </citation>
    <scope>NUCLEOTIDE SEQUENCE [LARGE SCALE GENOMIC DNA]</scope>
    <source>
        <strain evidence="13 14">NCTC10313</strain>
    </source>
</reference>
<dbReference type="InterPro" id="IPR015967">
    <property type="entry name" value="Rcmb_RecR_Znf"/>
</dbReference>
<dbReference type="PANTHER" id="PTHR33449:SF1">
    <property type="entry name" value="NUCLEOID-ASSOCIATED PROTEIN YBAB"/>
    <property type="match status" value="1"/>
</dbReference>
<dbReference type="GO" id="GO:0006281">
    <property type="term" value="P:DNA repair"/>
    <property type="evidence" value="ECO:0007669"/>
    <property type="project" value="UniProtKB-KW"/>
</dbReference>
<dbReference type="Pfam" id="PF02575">
    <property type="entry name" value="YbaB_DNA_bd"/>
    <property type="match status" value="1"/>
</dbReference>
<dbReference type="Gene3D" id="1.10.8.420">
    <property type="entry name" value="RecR Domain 1"/>
    <property type="match status" value="1"/>
</dbReference>
<proteinExistence type="inferred from homology"/>
<dbReference type="HAMAP" id="MF_00274">
    <property type="entry name" value="DNA_YbaB_EbfC"/>
    <property type="match status" value="1"/>
</dbReference>
<evidence type="ECO:0000256" key="5">
    <source>
        <dbReference type="ARBA" id="ARBA00022771"/>
    </source>
</evidence>
<keyword evidence="4" id="KW-0227">DNA damage</keyword>
<evidence type="ECO:0000313" key="14">
    <source>
        <dbReference type="Proteomes" id="UP000254487"/>
    </source>
</evidence>
<keyword evidence="3" id="KW-0479">Metal-binding</keyword>
<dbReference type="PROSITE" id="PS01300">
    <property type="entry name" value="RECR"/>
    <property type="match status" value="1"/>
</dbReference>
<evidence type="ECO:0000256" key="7">
    <source>
        <dbReference type="ARBA" id="ARBA00023125"/>
    </source>
</evidence>
<protein>
    <recommendedName>
        <fullName evidence="10">Nucleoid-associated protein NCTC10313_01913</fullName>
    </recommendedName>
</protein>
<dbReference type="Gene3D" id="3.30.1310.10">
    <property type="entry name" value="Nucleoid-associated protein YbaB-like domain"/>
    <property type="match status" value="1"/>
</dbReference>
<evidence type="ECO:0000256" key="3">
    <source>
        <dbReference type="ARBA" id="ARBA00022723"/>
    </source>
</evidence>
<dbReference type="Pfam" id="PF21176">
    <property type="entry name" value="RecR_HhH"/>
    <property type="match status" value="1"/>
</dbReference>
<keyword evidence="8" id="KW-0233">DNA recombination</keyword>
<dbReference type="InterPro" id="IPR036894">
    <property type="entry name" value="YbaB-like_sf"/>
</dbReference>
<dbReference type="NCBIfam" id="TIGR00103">
    <property type="entry name" value="DNA_YbaB_EbfC"/>
    <property type="match status" value="1"/>
</dbReference>
<dbReference type="GO" id="GO:0005829">
    <property type="term" value="C:cytosol"/>
    <property type="evidence" value="ECO:0007669"/>
    <property type="project" value="TreeGrafter"/>
</dbReference>
<evidence type="ECO:0000256" key="2">
    <source>
        <dbReference type="ARBA" id="ARBA00022490"/>
    </source>
</evidence>
<gene>
    <name evidence="13" type="primary">ybaB</name>
    <name evidence="13" type="ORF">NCTC10313_01913</name>
</gene>
<dbReference type="GO" id="GO:0003677">
    <property type="term" value="F:DNA binding"/>
    <property type="evidence" value="ECO:0007669"/>
    <property type="project" value="UniProtKB-UniRule"/>
</dbReference>
<feature type="coiled-coil region" evidence="11">
    <location>
        <begin position="8"/>
        <end position="35"/>
    </location>
</feature>
<keyword evidence="5" id="KW-0863">Zinc-finger</keyword>
<keyword evidence="7 10" id="KW-0238">DNA-binding</keyword>
<keyword evidence="9" id="KW-0234">DNA repair</keyword>
<comment type="subcellular location">
    <subcellularLocation>
        <location evidence="10">Cytoplasm</location>
        <location evidence="10">Nucleoid</location>
    </subcellularLocation>
</comment>
<dbReference type="InterPro" id="IPR004401">
    <property type="entry name" value="YbaB/EbfC"/>
</dbReference>
<dbReference type="PANTHER" id="PTHR33449">
    <property type="entry name" value="NUCLEOID-ASSOCIATED PROTEIN YBAB"/>
    <property type="match status" value="1"/>
</dbReference>
<evidence type="ECO:0000256" key="4">
    <source>
        <dbReference type="ARBA" id="ARBA00022763"/>
    </source>
</evidence>
<evidence type="ECO:0000256" key="10">
    <source>
        <dbReference type="HAMAP-Rule" id="MF_00274"/>
    </source>
</evidence>
<dbReference type="GO" id="GO:0008270">
    <property type="term" value="F:zinc ion binding"/>
    <property type="evidence" value="ECO:0007669"/>
    <property type="project" value="UniProtKB-KW"/>
</dbReference>
<name>A0A377Z459_KLEPO</name>
<comment type="similarity">
    <text evidence="10">Belongs to the YbaB/EbfC family.</text>
</comment>
<evidence type="ECO:0000313" key="13">
    <source>
        <dbReference type="EMBL" id="STU60151.1"/>
    </source>
</evidence>
<dbReference type="AlphaFoldDB" id="A0A377Z459"/>
<dbReference type="InterPro" id="IPR023627">
    <property type="entry name" value="Rcmb_RecR"/>
</dbReference>
<dbReference type="SUPFAM" id="SSF111304">
    <property type="entry name" value="Recombination protein RecR"/>
    <property type="match status" value="1"/>
</dbReference>
<evidence type="ECO:0000256" key="1">
    <source>
        <dbReference type="ARBA" id="ARBA00011738"/>
    </source>
</evidence>
<dbReference type="Proteomes" id="UP000254487">
    <property type="component" value="Unassembled WGS sequence"/>
</dbReference>
<dbReference type="FunFam" id="3.30.1310.10:FF:000001">
    <property type="entry name" value="Nucleoid-associated protein YbaB"/>
    <property type="match status" value="1"/>
</dbReference>
<evidence type="ECO:0000256" key="8">
    <source>
        <dbReference type="ARBA" id="ARBA00023172"/>
    </source>
</evidence>
<comment type="function">
    <text evidence="10">Binds to DNA and alters its conformation. May be involved in regulation of gene expression, nucleoid organization and DNA protection.</text>
</comment>
<comment type="subunit">
    <text evidence="1 10">Homodimer.</text>
</comment>
<dbReference type="EMBL" id="UGLW01000003">
    <property type="protein sequence ID" value="STU60151.1"/>
    <property type="molecule type" value="Genomic_DNA"/>
</dbReference>
<keyword evidence="11" id="KW-0175">Coiled coil</keyword>
<accession>A0A377Z459</accession>
<evidence type="ECO:0000259" key="12">
    <source>
        <dbReference type="PROSITE" id="PS01300"/>
    </source>
</evidence>
<evidence type="ECO:0000256" key="6">
    <source>
        <dbReference type="ARBA" id="ARBA00022833"/>
    </source>
</evidence>
<evidence type="ECO:0000256" key="9">
    <source>
        <dbReference type="ARBA" id="ARBA00023204"/>
    </source>
</evidence>
<sequence>MFGGKGGLGNLMKQAQQMQEKMQKMQEEIAQLEVTGESGAGLVKVTINGAHNCRRVEIDPSLLEDDKEMLEDLVAAAFNDAARRIEETQKREDGFRFCRYATAARLQDAVLMQTSPLLTQLMEALRCLPGVGPKSAQRMAFTLLQRDRSGGMRLAQALTRAMSEIGHCADCRTFTEQEVCNICSNPRRQEKRPDLCGRESGGHLCH</sequence>
<evidence type="ECO:0000256" key="11">
    <source>
        <dbReference type="SAM" id="Coils"/>
    </source>
</evidence>
<keyword evidence="6" id="KW-0862">Zinc</keyword>
<organism evidence="13 14">
    <name type="scientific">Klebsiella pneumoniae subsp. ozaenae</name>
    <dbReference type="NCBI Taxonomy" id="574"/>
    <lineage>
        <taxon>Bacteria</taxon>
        <taxon>Pseudomonadati</taxon>
        <taxon>Pseudomonadota</taxon>
        <taxon>Gammaproteobacteria</taxon>
        <taxon>Enterobacterales</taxon>
        <taxon>Enterobacteriaceae</taxon>
        <taxon>Klebsiella/Raoultella group</taxon>
        <taxon>Klebsiella</taxon>
        <taxon>Klebsiella pneumoniae complex</taxon>
    </lineage>
</organism>
<dbReference type="GO" id="GO:0006310">
    <property type="term" value="P:DNA recombination"/>
    <property type="evidence" value="ECO:0007669"/>
    <property type="project" value="UniProtKB-KW"/>
</dbReference>
<dbReference type="Pfam" id="PF02132">
    <property type="entry name" value="RecR_ZnF"/>
    <property type="match status" value="1"/>
</dbReference>
<dbReference type="GO" id="GO:0043590">
    <property type="term" value="C:bacterial nucleoid"/>
    <property type="evidence" value="ECO:0007669"/>
    <property type="project" value="UniProtKB-UniRule"/>
</dbReference>
<dbReference type="FunFam" id="1.10.8.420:FF:000001">
    <property type="entry name" value="Recombination protein RecR"/>
    <property type="match status" value="1"/>
</dbReference>
<dbReference type="SUPFAM" id="SSF82607">
    <property type="entry name" value="YbaB-like"/>
    <property type="match status" value="1"/>
</dbReference>
<feature type="domain" description="RecR protein" evidence="12">
    <location>
        <begin position="168"/>
        <end position="189"/>
    </location>
</feature>